<dbReference type="InterPro" id="IPR011604">
    <property type="entry name" value="PDDEXK-like_dom_sf"/>
</dbReference>
<dbReference type="PANTHER" id="PTHR46609:SF6">
    <property type="entry name" value="EXONUCLEASE, PHAGE-TYPE_RECB, C-TERMINAL DOMAIN-CONTAINING PROTEIN-RELATED"/>
    <property type="match status" value="1"/>
</dbReference>
<dbReference type="Proteomes" id="UP000008141">
    <property type="component" value="Unassembled WGS sequence"/>
</dbReference>
<name>E1Z1W7_CHLVA</name>
<dbReference type="eggNOG" id="ENOG502R7B6">
    <property type="taxonomic scope" value="Eukaryota"/>
</dbReference>
<dbReference type="EMBL" id="GL433835">
    <property type="protein sequence ID" value="EFN59566.1"/>
    <property type="molecule type" value="Genomic_DNA"/>
</dbReference>
<dbReference type="InterPro" id="IPR011335">
    <property type="entry name" value="Restrct_endonuc-II-like"/>
</dbReference>
<accession>E1Z1W7</accession>
<dbReference type="Gene3D" id="3.90.320.10">
    <property type="match status" value="1"/>
</dbReference>
<dbReference type="InParanoid" id="E1Z1W7"/>
<feature type="domain" description="YqaJ viral recombinase" evidence="2">
    <location>
        <begin position="425"/>
        <end position="599"/>
    </location>
</feature>
<feature type="compositionally biased region" description="Low complexity" evidence="1">
    <location>
        <begin position="238"/>
        <end position="254"/>
    </location>
</feature>
<feature type="region of interest" description="Disordered" evidence="1">
    <location>
        <begin position="524"/>
        <end position="543"/>
    </location>
</feature>
<dbReference type="STRING" id="554065.E1Z1W7"/>
<feature type="compositionally biased region" description="Low complexity" evidence="1">
    <location>
        <begin position="265"/>
        <end position="317"/>
    </location>
</feature>
<feature type="region of interest" description="Disordered" evidence="1">
    <location>
        <begin position="338"/>
        <end position="373"/>
    </location>
</feature>
<evidence type="ECO:0000313" key="3">
    <source>
        <dbReference type="EMBL" id="EFN59566.1"/>
    </source>
</evidence>
<sequence>MRRACSSDVMLLEPAAGRRPLGTARRLGAAAGAPPIAAAAAGPQQPQQAQQQAQPSQPRHHQAHQQQQREQYEHIQRQWYVPRSKLHHYPEDTQQAIRGGRRPQARSLASSTAAASQPSPPAGGSRGAQAALAAELEKLGAALEYERRAGFVNVVGSVEKVPVGEWAARQLLSAAGQLQDPEAAHECVAAAQQLRRYASAPPAQRPAAVAAAEAAARRALLSVQVGGRQPTARQARHQPPGAGQQQQQQQQQQQPRERPQPQPQPQQQQQQLQPARIAVPAQARQPAPEAAAGRGSAAAQPKAAPLASAAGAGPAQARHVAPPAAPSLLPAAAQQALPAAAAAAEHEHEHELDAAAAEAHAEEVGQAVPTPEGEEYVMQGNRRIKASTAAFRRSFAEAAAAADGAPAGGGVAAAAAAGGEQRSAEWFRMRQGRLTASAFSKALGLFEGDRQQLWAEKVGMVEPFAGNAATAWGTSAEPRALDAYQAATCQAVTSCMFQVKRDDAVHGWLGASPDGLIESLAVEPQAGASPPPGPAGQPGAAARAATAVARGGGPLAGPGRGILEIKCPHNRGQPELAVPPQHATWYYMPQVQGLMYIFDCEWCNLYIWTPQRGSAVYHIRRDRAYWARLWEVLADFWWNNVVPARQEFQAGRWEEVEQYRPPPTIDATEELRQWSKRLALQAPVTFFRPQP</sequence>
<dbReference type="OrthoDB" id="421276at2759"/>
<dbReference type="NCBIfam" id="TIGR03033">
    <property type="entry name" value="phage_rel_nuc"/>
    <property type="match status" value="1"/>
</dbReference>
<dbReference type="GeneID" id="17359185"/>
<dbReference type="SUPFAM" id="SSF52980">
    <property type="entry name" value="Restriction endonuclease-like"/>
    <property type="match status" value="1"/>
</dbReference>
<feature type="compositionally biased region" description="Basic and acidic residues" evidence="1">
    <location>
        <begin position="344"/>
        <end position="363"/>
    </location>
</feature>
<dbReference type="AlphaFoldDB" id="E1Z1W7"/>
<keyword evidence="4" id="KW-1185">Reference proteome</keyword>
<dbReference type="InterPro" id="IPR051703">
    <property type="entry name" value="NF-kappa-B_Signaling_Reg"/>
</dbReference>
<feature type="compositionally biased region" description="Low complexity" evidence="1">
    <location>
        <begin position="14"/>
        <end position="57"/>
    </location>
</feature>
<evidence type="ECO:0000259" key="2">
    <source>
        <dbReference type="Pfam" id="PF09588"/>
    </source>
</evidence>
<dbReference type="InterPro" id="IPR019080">
    <property type="entry name" value="YqaJ_viral_recombinase"/>
</dbReference>
<dbReference type="GO" id="GO:0006281">
    <property type="term" value="P:DNA repair"/>
    <property type="evidence" value="ECO:0007669"/>
    <property type="project" value="UniProtKB-ARBA"/>
</dbReference>
<evidence type="ECO:0000313" key="4">
    <source>
        <dbReference type="Proteomes" id="UP000008141"/>
    </source>
</evidence>
<dbReference type="InterPro" id="IPR017482">
    <property type="entry name" value="Lambda-type_endonuclease"/>
</dbReference>
<dbReference type="RefSeq" id="XP_005851668.1">
    <property type="nucleotide sequence ID" value="XM_005851606.1"/>
</dbReference>
<feature type="region of interest" description="Disordered" evidence="1">
    <location>
        <begin position="95"/>
        <end position="129"/>
    </location>
</feature>
<dbReference type="Pfam" id="PF09588">
    <property type="entry name" value="YqaJ"/>
    <property type="match status" value="1"/>
</dbReference>
<dbReference type="KEGG" id="cvr:CHLNCDRAFT_132898"/>
<organism evidence="4">
    <name type="scientific">Chlorella variabilis</name>
    <name type="common">Green alga</name>
    <dbReference type="NCBI Taxonomy" id="554065"/>
    <lineage>
        <taxon>Eukaryota</taxon>
        <taxon>Viridiplantae</taxon>
        <taxon>Chlorophyta</taxon>
        <taxon>core chlorophytes</taxon>
        <taxon>Trebouxiophyceae</taxon>
        <taxon>Chlorellales</taxon>
        <taxon>Chlorellaceae</taxon>
        <taxon>Chlorella clade</taxon>
        <taxon>Chlorella</taxon>
    </lineage>
</organism>
<dbReference type="PANTHER" id="PTHR46609">
    <property type="entry name" value="EXONUCLEASE, PHAGE-TYPE/RECB, C-TERMINAL DOMAIN-CONTAINING PROTEIN"/>
    <property type="match status" value="1"/>
</dbReference>
<evidence type="ECO:0000256" key="1">
    <source>
        <dbReference type="SAM" id="MobiDB-lite"/>
    </source>
</evidence>
<feature type="region of interest" description="Disordered" evidence="1">
    <location>
        <begin position="227"/>
        <end position="321"/>
    </location>
</feature>
<reference evidence="3 4" key="1">
    <citation type="journal article" date="2010" name="Plant Cell">
        <title>The Chlorella variabilis NC64A genome reveals adaptation to photosymbiosis, coevolution with viruses, and cryptic sex.</title>
        <authorList>
            <person name="Blanc G."/>
            <person name="Duncan G."/>
            <person name="Agarkova I."/>
            <person name="Borodovsky M."/>
            <person name="Gurnon J."/>
            <person name="Kuo A."/>
            <person name="Lindquist E."/>
            <person name="Lucas S."/>
            <person name="Pangilinan J."/>
            <person name="Polle J."/>
            <person name="Salamov A."/>
            <person name="Terry A."/>
            <person name="Yamada T."/>
            <person name="Dunigan D.D."/>
            <person name="Grigoriev I.V."/>
            <person name="Claverie J.M."/>
            <person name="Van Etten J.L."/>
        </authorList>
    </citation>
    <scope>NUCLEOTIDE SEQUENCE [LARGE SCALE GENOMIC DNA]</scope>
    <source>
        <strain evidence="3 4">NC64A</strain>
    </source>
</reference>
<proteinExistence type="predicted"/>
<feature type="compositionally biased region" description="Low complexity" evidence="1">
    <location>
        <begin position="105"/>
        <end position="117"/>
    </location>
</feature>
<dbReference type="CDD" id="cd22343">
    <property type="entry name" value="PDDEXK_lambda_exonuclease-like"/>
    <property type="match status" value="1"/>
</dbReference>
<gene>
    <name evidence="3" type="ORF">CHLNCDRAFT_132898</name>
</gene>
<feature type="region of interest" description="Disordered" evidence="1">
    <location>
        <begin position="1"/>
        <end position="72"/>
    </location>
</feature>
<protein>
    <recommendedName>
        <fullName evidence="2">YqaJ viral recombinase domain-containing protein</fullName>
    </recommendedName>
</protein>